<dbReference type="Proteomes" id="UP001597010">
    <property type="component" value="Unassembled WGS sequence"/>
</dbReference>
<dbReference type="EMBL" id="JBHTHZ010000001">
    <property type="protein sequence ID" value="MFD0792072.1"/>
    <property type="molecule type" value="Genomic_DNA"/>
</dbReference>
<dbReference type="Gene3D" id="3.40.50.300">
    <property type="entry name" value="P-loop containing nucleotide triphosphate hydrolases"/>
    <property type="match status" value="1"/>
</dbReference>
<evidence type="ECO:0000313" key="2">
    <source>
        <dbReference type="EMBL" id="MFD0792072.1"/>
    </source>
</evidence>
<organism evidence="2 3">
    <name type="scientific">Mucilaginibacter litoreus</name>
    <dbReference type="NCBI Taxonomy" id="1048221"/>
    <lineage>
        <taxon>Bacteria</taxon>
        <taxon>Pseudomonadati</taxon>
        <taxon>Bacteroidota</taxon>
        <taxon>Sphingobacteriia</taxon>
        <taxon>Sphingobacteriales</taxon>
        <taxon>Sphingobacteriaceae</taxon>
        <taxon>Mucilaginibacter</taxon>
    </lineage>
</organism>
<reference evidence="3" key="1">
    <citation type="journal article" date="2019" name="Int. J. Syst. Evol. Microbiol.">
        <title>The Global Catalogue of Microorganisms (GCM) 10K type strain sequencing project: providing services to taxonomists for standard genome sequencing and annotation.</title>
        <authorList>
            <consortium name="The Broad Institute Genomics Platform"/>
            <consortium name="The Broad Institute Genome Sequencing Center for Infectious Disease"/>
            <person name="Wu L."/>
            <person name="Ma J."/>
        </authorList>
    </citation>
    <scope>NUCLEOTIDE SEQUENCE [LARGE SCALE GENOMIC DNA]</scope>
    <source>
        <strain evidence="3">CCUG 61484</strain>
    </source>
</reference>
<proteinExistence type="predicted"/>
<name>A0ABW3AMI6_9SPHI</name>
<evidence type="ECO:0000313" key="3">
    <source>
        <dbReference type="Proteomes" id="UP001597010"/>
    </source>
</evidence>
<dbReference type="SUPFAM" id="SSF52540">
    <property type="entry name" value="P-loop containing nucleoside triphosphate hydrolases"/>
    <property type="match status" value="1"/>
</dbReference>
<dbReference type="InterPro" id="IPR027417">
    <property type="entry name" value="P-loop_NTPase"/>
</dbReference>
<keyword evidence="1" id="KW-0175">Coiled coil</keyword>
<gene>
    <name evidence="2" type="ORF">ACFQZX_00505</name>
</gene>
<accession>A0ABW3AMI6</accession>
<dbReference type="RefSeq" id="WP_377110783.1">
    <property type="nucleotide sequence ID" value="NZ_JBHTHZ010000001.1"/>
</dbReference>
<evidence type="ECO:0000256" key="1">
    <source>
        <dbReference type="SAM" id="Coils"/>
    </source>
</evidence>
<keyword evidence="3" id="KW-1185">Reference proteome</keyword>
<evidence type="ECO:0008006" key="4">
    <source>
        <dbReference type="Google" id="ProtNLM"/>
    </source>
</evidence>
<feature type="coiled-coil region" evidence="1">
    <location>
        <begin position="884"/>
        <end position="911"/>
    </location>
</feature>
<protein>
    <recommendedName>
        <fullName evidence="4">AAA+ ATPase domain-containing protein</fullName>
    </recommendedName>
</protein>
<comment type="caution">
    <text evidence="2">The sequence shown here is derived from an EMBL/GenBank/DDBJ whole genome shotgun (WGS) entry which is preliminary data.</text>
</comment>
<sequence>MTSNFSPSVNISINPIDLAGYFLTSNVQGVFDSVINNYKSGVRSINLIGAYGTGKSSFLSAFSQHLAGNKVFFEAGKWSSLKKFEFINVVGEYSSFIQLLGTTLNTDSEKSGHVLKAFQEYIVQRTQQKVSVVLIVDEFGKLLEYAAKNDPERELFFLQQLAEFVNNGGQDVLWLTTLHQDFAGYALDLNKNQRNEWIKVKGRFKEITFNEPVEQLIYLASEQLNSNVPVVLEKQFAQLWDSISNAKVYPLRDFFDIDVARKLYPLDILSAAILALSLQQYGQNERSLFSFLKGESAYDLREFSQNKKAFYKVSQVYDFLNYNLNSFLLSKANPHYSKWAEIRNALERVEGEFGYQLQNLYQGVIKTIGLFQIFLPGSARISRQFLIEYLGVDKEKDVVDKAISDLEQKFIIRYYNRRGRYSLHEVSDVDIDLALHEAASEVSLANDVVKYLNAYFAFPTITAKRAYFHYGTPRVFQFKITDNPYVSSVPEGEIDGYINLIFNPYLESDDIAAVASRNEEAILYGLFRNANDIKNSIEEIEKAEIAKDKYKDDRIARRELDSIIDAQKNLLSHYVLHSLYDDNIVQWFYRDREIDFVQNNRDFNGLLSDICEEVYVNQPIFRSEIVNKSKLSPAASTARKDLFKGIIEHSADDFLGITGFPPQKSIYFSLLRETGIHHLAASGWVIDQPEVDNCNFLPLFQACDEFVQTTIGAKRSLSELYDKLSKRPFKLKRGFLDFWIPIYLLIKRDDFAMYGEKGFITDLDGEVLELLIKRPKEYAIKAFDTEGIRIDLFNQYRIMLSLDPASQTSTDSFIQTVVPYIKFYKGLHPYVKHTKRISRQAQKVRQALTNATDPEILFFEDFPRALGFDIVQLHKSPELLKDFSEKLMAVMRELRSAYDDLLNRFERVINTLWNQDLEFSQYKDRLRARYQLTLKHYLLLPYQRTFYDRICSPLEQRNAWLSSVAQAVIGKTLENITDEDELKLFDKFIQIIHEMDNLNDFDKHNVDLETEKALRLEITIPGQKGSHRLIRMPKEKVMSQDALEEKMNALIQQEDQFTRIAILAEMLRKELEKNGE</sequence>